<sequence>MQRQNKEIESLFEQAAGNHRKGHRQQAEQQYRALLAVEPDHVNALNNLGAIYKDQQRYGEAEDCFQRAVAIDSRSAPAYYNLGTIYQMRHEFAGAIKHLAIAHELAPDKFMVVFALANACWENDDSDKAEMYYRRALALEPRRADVHNNLGVVLIKKNNYPAAVACFQTAISLQPQYADAYRNLSGVYYKMGLYEQALECCGKALAINPELEETRFFQGCILLVQGQLEEGFKLYESRFFGEKKNAGDWDVRYFGSIPRWRGEFFSGKKLLVRSEQGFGDCLQFARYLPQVKARGGYVALAAAGELLRLFHSLEGVDELVLHAEEDLRSRRFDLEVPLMSLPLIFGTTLNTIPAAVPYLRVDGNLIEAWRRKITGDLPRVGLVWAGSAENKLAIQRTCGLQAMAKLAAVKGVSYYSLQKGEAAGELQNPPAGLQVADLTADIGDFADTGALIENLDLVISIDTSVVHLAGALGKPAWVLLPHDHEWRWLLNRDDSPWYPGMRIFRQKAAGDWNDVMGLAALELRKWVKGRIKAG</sequence>
<keyword evidence="3" id="KW-1185">Reference proteome</keyword>
<dbReference type="Proteomes" id="UP000276437">
    <property type="component" value="Chromosome"/>
</dbReference>
<dbReference type="PANTHER" id="PTHR44809">
    <property type="match status" value="1"/>
</dbReference>
<feature type="repeat" description="TPR" evidence="1">
    <location>
        <begin position="76"/>
        <end position="109"/>
    </location>
</feature>
<dbReference type="SMART" id="SM00028">
    <property type="entry name" value="TPR"/>
    <property type="match status" value="6"/>
</dbReference>
<dbReference type="EMBL" id="AP018449">
    <property type="protein sequence ID" value="BBB91653.1"/>
    <property type="molecule type" value="Genomic_DNA"/>
</dbReference>
<dbReference type="KEGG" id="mana:MAMMFC1_02337"/>
<feature type="repeat" description="TPR" evidence="1">
    <location>
        <begin position="110"/>
        <end position="143"/>
    </location>
</feature>
<dbReference type="AlphaFoldDB" id="A0A348AKQ5"/>
<evidence type="ECO:0000256" key="1">
    <source>
        <dbReference type="PROSITE-ProRule" id="PRU00339"/>
    </source>
</evidence>
<feature type="repeat" description="TPR" evidence="1">
    <location>
        <begin position="144"/>
        <end position="177"/>
    </location>
</feature>
<feature type="repeat" description="TPR" evidence="1">
    <location>
        <begin position="42"/>
        <end position="75"/>
    </location>
</feature>
<dbReference type="Gene3D" id="1.25.40.10">
    <property type="entry name" value="Tetratricopeptide repeat domain"/>
    <property type="match status" value="3"/>
</dbReference>
<dbReference type="InterPro" id="IPR052943">
    <property type="entry name" value="TMTC_O-mannosyl-trnsfr"/>
</dbReference>
<dbReference type="Pfam" id="PF13181">
    <property type="entry name" value="TPR_8"/>
    <property type="match status" value="1"/>
</dbReference>
<reference evidence="2 3" key="1">
    <citation type="journal article" date="2018" name="Int. J. Syst. Evol. Microbiol.">
        <title>Methylomusa anaerophila gen. nov., sp. nov., an anaerobic methanol-utilizing bacterium isolated from a microbial fuel cell.</title>
        <authorList>
            <person name="Amano N."/>
            <person name="Yamamuro A."/>
            <person name="Miyahara M."/>
            <person name="Kouzuma A."/>
            <person name="Abe T."/>
            <person name="Watanabe K."/>
        </authorList>
    </citation>
    <scope>NUCLEOTIDE SEQUENCE [LARGE SCALE GENOMIC DNA]</scope>
    <source>
        <strain evidence="2 3">MMFC1</strain>
    </source>
</reference>
<dbReference type="PANTHER" id="PTHR44809:SF1">
    <property type="entry name" value="PROTEIN O-MANNOSYL-TRANSFERASE TMTC1"/>
    <property type="match status" value="1"/>
</dbReference>
<evidence type="ECO:0000313" key="2">
    <source>
        <dbReference type="EMBL" id="BBB91653.1"/>
    </source>
</evidence>
<dbReference type="InterPro" id="IPR019734">
    <property type="entry name" value="TPR_rpt"/>
</dbReference>
<keyword evidence="1" id="KW-0802">TPR repeat</keyword>
<keyword evidence="2" id="KW-0449">Lipoprotein</keyword>
<name>A0A348AKQ5_9FIRM</name>
<protein>
    <submittedName>
        <fullName evidence="2">Lipoprotein NlpI</fullName>
    </submittedName>
</protein>
<dbReference type="Pfam" id="PF13424">
    <property type="entry name" value="TPR_12"/>
    <property type="match status" value="1"/>
</dbReference>
<feature type="repeat" description="TPR" evidence="1">
    <location>
        <begin position="178"/>
        <end position="211"/>
    </location>
</feature>
<dbReference type="SUPFAM" id="SSF48452">
    <property type="entry name" value="TPR-like"/>
    <property type="match status" value="1"/>
</dbReference>
<dbReference type="PROSITE" id="PS50005">
    <property type="entry name" value="TPR"/>
    <property type="match status" value="5"/>
</dbReference>
<accession>A0A348AKQ5</accession>
<gene>
    <name evidence="2" type="ORF">MAMMFC1_02337</name>
</gene>
<evidence type="ECO:0000313" key="3">
    <source>
        <dbReference type="Proteomes" id="UP000276437"/>
    </source>
</evidence>
<dbReference type="InterPro" id="IPR011990">
    <property type="entry name" value="TPR-like_helical_dom_sf"/>
</dbReference>
<organism evidence="2 3">
    <name type="scientific">Methylomusa anaerophila</name>
    <dbReference type="NCBI Taxonomy" id="1930071"/>
    <lineage>
        <taxon>Bacteria</taxon>
        <taxon>Bacillati</taxon>
        <taxon>Bacillota</taxon>
        <taxon>Negativicutes</taxon>
        <taxon>Selenomonadales</taxon>
        <taxon>Sporomusaceae</taxon>
        <taxon>Methylomusa</taxon>
    </lineage>
</organism>
<dbReference type="OrthoDB" id="6193797at2"/>
<dbReference type="RefSeq" id="WP_126308643.1">
    <property type="nucleotide sequence ID" value="NZ_AP018449.1"/>
</dbReference>
<dbReference type="Gene3D" id="3.40.50.2000">
    <property type="entry name" value="Glycogen Phosphorylase B"/>
    <property type="match status" value="1"/>
</dbReference>
<dbReference type="Pfam" id="PF13414">
    <property type="entry name" value="TPR_11"/>
    <property type="match status" value="1"/>
</dbReference>
<dbReference type="SUPFAM" id="SSF53756">
    <property type="entry name" value="UDP-Glycosyltransferase/glycogen phosphorylase"/>
    <property type="match status" value="1"/>
</dbReference>
<dbReference type="PROSITE" id="PS50293">
    <property type="entry name" value="TPR_REGION"/>
    <property type="match status" value="1"/>
</dbReference>
<proteinExistence type="predicted"/>